<comment type="caution">
    <text evidence="3">The sequence shown here is derived from an EMBL/GenBank/DDBJ whole genome shotgun (WGS) entry which is preliminary data.</text>
</comment>
<keyword evidence="3" id="KW-0347">Helicase</keyword>
<dbReference type="AlphaFoldDB" id="A0A839SR41"/>
<dbReference type="Proteomes" id="UP000581135">
    <property type="component" value="Unassembled WGS sequence"/>
</dbReference>
<keyword evidence="4" id="KW-1185">Reference proteome</keyword>
<name>A0A839SR41_9PROT</name>
<dbReference type="SMART" id="SM00487">
    <property type="entry name" value="DEXDc"/>
    <property type="match status" value="1"/>
</dbReference>
<dbReference type="InterPro" id="IPR014001">
    <property type="entry name" value="Helicase_ATP-bd"/>
</dbReference>
<dbReference type="GO" id="GO:0005829">
    <property type="term" value="C:cytosol"/>
    <property type="evidence" value="ECO:0007669"/>
    <property type="project" value="TreeGrafter"/>
</dbReference>
<evidence type="ECO:0000313" key="4">
    <source>
        <dbReference type="Proteomes" id="UP000581135"/>
    </source>
</evidence>
<reference evidence="3 4" key="1">
    <citation type="submission" date="2020-08" db="EMBL/GenBank/DDBJ databases">
        <title>Genomic Encyclopedia of Type Strains, Phase III (KMG-III): the genomes of soil and plant-associated and newly described type strains.</title>
        <authorList>
            <person name="Whitman W."/>
        </authorList>
    </citation>
    <scope>NUCLEOTIDE SEQUENCE [LARGE SCALE GENOMIC DNA]</scope>
    <source>
        <strain evidence="3 4">CECT 8803</strain>
    </source>
</reference>
<sequence length="977" mass="108069">MTNYFLDHSVDLPLRRLTAPNTGFRPGQLGALHSVVSHFSVYDEPAIVSLPTGYGKTAVIMALPFVLGARQLLVVEPSDVLRRQTAAHFTTLSTLRKLRIINDAFPNPAVLGQKGRPTTAAEWKRLESKDVVVSTPASTSPVNEPRSTNNLFDLIVFDEAHHAPANTWAAYIDHYRDARFVFVTATPFRRDKKTIPGRLAYSYPVSRASREKAFGRVSFRPAIVENDQDEDGVDRAIARAAIQQLRDDRQASYDHRLFARASSIKSARKLVDIYTEEGAKVAAIDSQTAKRRQDQIEADLLAGDLDGIVCVDMFGEGYDFPKLKIAALHSPHRSLVPTLQFIGRFARTTDVATGDATLIAPTSRLRDATSKLFEDGVDIATLIDDAAQQKIAEGAIDRKILEVLKTKIQAESDYDAVSPLSLKLYAHTRIFECATPPNFNQFSAIIGRKLKLAKQWISDDGLISLLLTVDHEPPNWATSDVLVNVRHDAFLLAFNATTQLCFIGSTRRTDRLYIDLMQTVCKNQHRPISFETTRRAVAGLGDLRFYNVGLKNTALNAQAESYRVLTGPRAERAVTEGDSRAFVQGHFFGSGLDEGDRETIGASSSSRVWSNKRLTVSEYLDWITKINGRLNSTVGISASQLDLVQHSRSLKAIPPAIIGGSWHKTAYRHALRVRYRRAGQSEWRFTQITDLELGAFATAGQELSFNIENDDDSLPFIFSLGGGPLFRSAEPSWESEVMTHQDDWDDLAIWLSVHPPVFYASDKSSFQGINLFPPPLIVASTLADENVETADWNGCAITVEFETKNANGRPTVHEFLANRLRDQPNTEALIYDHRSGEAADFIAITLEADNRVVVSLYHCKGAGGLPSGGRVNDVYEVTCQLLKSVVYCDAAILADHIEHRINPKRHKKPSTFIVGDLDRAKSLLLNTPANQLVFSVFGVQPGISKAAINDHLADLMAFSLDYVLRGGAATGKWLISE</sequence>
<dbReference type="RefSeq" id="WP_183416187.1">
    <property type="nucleotide sequence ID" value="NZ_JACHXA010000004.1"/>
</dbReference>
<keyword evidence="3" id="KW-0378">Hydrolase</keyword>
<feature type="domain" description="Helicase ATP-binding" evidence="1">
    <location>
        <begin position="37"/>
        <end position="205"/>
    </location>
</feature>
<organism evidence="3 4">
    <name type="scientific">Limibacillus halophilus</name>
    <dbReference type="NCBI Taxonomy" id="1579333"/>
    <lineage>
        <taxon>Bacteria</taxon>
        <taxon>Pseudomonadati</taxon>
        <taxon>Pseudomonadota</taxon>
        <taxon>Alphaproteobacteria</taxon>
        <taxon>Rhodospirillales</taxon>
        <taxon>Rhodovibrionaceae</taxon>
        <taxon>Limibacillus</taxon>
    </lineage>
</organism>
<dbReference type="SMART" id="SM00490">
    <property type="entry name" value="HELICc"/>
    <property type="match status" value="1"/>
</dbReference>
<dbReference type="GO" id="GO:0004386">
    <property type="term" value="F:helicase activity"/>
    <property type="evidence" value="ECO:0007669"/>
    <property type="project" value="UniProtKB-KW"/>
</dbReference>
<accession>A0A839SR41</accession>
<dbReference type="InterPro" id="IPR006935">
    <property type="entry name" value="Helicase/UvrB_N"/>
</dbReference>
<dbReference type="Gene3D" id="3.40.50.300">
    <property type="entry name" value="P-loop containing nucleotide triphosphate hydrolases"/>
    <property type="match status" value="2"/>
</dbReference>
<dbReference type="CDD" id="cd17926">
    <property type="entry name" value="DEXHc_RE"/>
    <property type="match status" value="1"/>
</dbReference>
<evidence type="ECO:0000313" key="3">
    <source>
        <dbReference type="EMBL" id="MBB3065347.1"/>
    </source>
</evidence>
<gene>
    <name evidence="3" type="ORF">FHR98_001634</name>
</gene>
<dbReference type="PANTHER" id="PTHR47396">
    <property type="entry name" value="TYPE I RESTRICTION ENZYME ECOKI R PROTEIN"/>
    <property type="match status" value="1"/>
</dbReference>
<keyword evidence="3" id="KW-0067">ATP-binding</keyword>
<dbReference type="InterPro" id="IPR027417">
    <property type="entry name" value="P-loop_NTPase"/>
</dbReference>
<dbReference type="PROSITE" id="PS51194">
    <property type="entry name" value="HELICASE_CTER"/>
    <property type="match status" value="1"/>
</dbReference>
<dbReference type="GO" id="GO:0005524">
    <property type="term" value="F:ATP binding"/>
    <property type="evidence" value="ECO:0007669"/>
    <property type="project" value="InterPro"/>
</dbReference>
<dbReference type="PANTHER" id="PTHR47396:SF1">
    <property type="entry name" value="ATP-DEPENDENT HELICASE IRC3-RELATED"/>
    <property type="match status" value="1"/>
</dbReference>
<dbReference type="InterPro" id="IPR050742">
    <property type="entry name" value="Helicase_Restrict-Modif_Enz"/>
</dbReference>
<dbReference type="Pfam" id="PF00271">
    <property type="entry name" value="Helicase_C"/>
    <property type="match status" value="1"/>
</dbReference>
<proteinExistence type="predicted"/>
<dbReference type="InterPro" id="IPR001650">
    <property type="entry name" value="Helicase_C-like"/>
</dbReference>
<dbReference type="EMBL" id="JACHXA010000004">
    <property type="protein sequence ID" value="MBB3065347.1"/>
    <property type="molecule type" value="Genomic_DNA"/>
</dbReference>
<dbReference type="PROSITE" id="PS51192">
    <property type="entry name" value="HELICASE_ATP_BIND_1"/>
    <property type="match status" value="1"/>
</dbReference>
<feature type="domain" description="Helicase C-terminal" evidence="2">
    <location>
        <begin position="232"/>
        <end position="404"/>
    </location>
</feature>
<dbReference type="SUPFAM" id="SSF52540">
    <property type="entry name" value="P-loop containing nucleoside triphosphate hydrolases"/>
    <property type="match status" value="1"/>
</dbReference>
<dbReference type="GO" id="GO:0003677">
    <property type="term" value="F:DNA binding"/>
    <property type="evidence" value="ECO:0007669"/>
    <property type="project" value="InterPro"/>
</dbReference>
<evidence type="ECO:0000259" key="2">
    <source>
        <dbReference type="PROSITE" id="PS51194"/>
    </source>
</evidence>
<evidence type="ECO:0000259" key="1">
    <source>
        <dbReference type="PROSITE" id="PS51192"/>
    </source>
</evidence>
<dbReference type="GO" id="GO:0016787">
    <property type="term" value="F:hydrolase activity"/>
    <property type="evidence" value="ECO:0007669"/>
    <property type="project" value="InterPro"/>
</dbReference>
<dbReference type="Pfam" id="PF04851">
    <property type="entry name" value="ResIII"/>
    <property type="match status" value="1"/>
</dbReference>
<protein>
    <submittedName>
        <fullName evidence="3">Superfamily II DNA or RNA helicase</fullName>
    </submittedName>
</protein>
<keyword evidence="3" id="KW-0547">Nucleotide-binding</keyword>